<evidence type="ECO:0000256" key="1">
    <source>
        <dbReference type="SAM" id="MobiDB-lite"/>
    </source>
</evidence>
<gene>
    <name evidence="3" type="ORF">EDF62_3258</name>
</gene>
<dbReference type="Proteomes" id="UP000295601">
    <property type="component" value="Unassembled WGS sequence"/>
</dbReference>
<keyword evidence="4" id="KW-1185">Reference proteome</keyword>
<reference evidence="3 4" key="1">
    <citation type="submission" date="2019-03" db="EMBL/GenBank/DDBJ databases">
        <title>Genomic analyses of the natural microbiome of Caenorhabditis elegans.</title>
        <authorList>
            <person name="Samuel B."/>
        </authorList>
    </citation>
    <scope>NUCLEOTIDE SEQUENCE [LARGE SCALE GENOMIC DNA]</scope>
    <source>
        <strain evidence="3 4">JUb18</strain>
    </source>
</reference>
<evidence type="ECO:0000256" key="2">
    <source>
        <dbReference type="SAM" id="Phobius"/>
    </source>
</evidence>
<dbReference type="EMBL" id="SNYA01000009">
    <property type="protein sequence ID" value="TDP89527.1"/>
    <property type="molecule type" value="Genomic_DNA"/>
</dbReference>
<feature type="compositionally biased region" description="Basic and acidic residues" evidence="1">
    <location>
        <begin position="28"/>
        <end position="40"/>
    </location>
</feature>
<accession>A0A4R6RT84</accession>
<dbReference type="AlphaFoldDB" id="A0A4R6RT84"/>
<sequence length="387" mass="41334">MSQTGDYGPKRRGADAAVEPLTIAQRKQLAEREPEAEKAADWLPDVEPPADPEDQRGDDAETEDVEPEKRKPRVGLIIAGSTLVGLIIAGCIIVPKMNHAAMVEEYRQSTAELQTLTAADNDHRIAALNAEVLTAVQAPEALSLKKQLLAVADSSQIVTADQARELRDVANQIGLIADQAGETDVPKTVDRQPAPAGGWISVDEHDFGDALTIPEQDEAKVLPDAKISKSDVEQADAEVRKLQKQAESRADVTSPYAKPLAAAVATLKSVAEQSKSEAAKAALTGKSSTAEIVANTSNALVAHAADLKKRAEEAKESAESESSDVPAAEHQETVIPSNSGPEYTEQRISIPPADVDGDYKQWAGDTKWKPEYTPPAEPLAPEPEDTE</sequence>
<evidence type="ECO:0000313" key="4">
    <source>
        <dbReference type="Proteomes" id="UP000295601"/>
    </source>
</evidence>
<keyword evidence="2" id="KW-0472">Membrane</keyword>
<feature type="region of interest" description="Disordered" evidence="1">
    <location>
        <begin position="1"/>
        <end position="70"/>
    </location>
</feature>
<feature type="region of interest" description="Disordered" evidence="1">
    <location>
        <begin position="311"/>
        <end position="387"/>
    </location>
</feature>
<feature type="transmembrane region" description="Helical" evidence="2">
    <location>
        <begin position="74"/>
        <end position="95"/>
    </location>
</feature>
<protein>
    <submittedName>
        <fullName evidence="3">Uncharacterized protein</fullName>
    </submittedName>
</protein>
<dbReference type="RefSeq" id="WP_133617779.1">
    <property type="nucleotide sequence ID" value="NZ_SNYA01000009.1"/>
</dbReference>
<organism evidence="3 4">
    <name type="scientific">Leucobacter luti</name>
    <dbReference type="NCBI Taxonomy" id="340320"/>
    <lineage>
        <taxon>Bacteria</taxon>
        <taxon>Bacillati</taxon>
        <taxon>Actinomycetota</taxon>
        <taxon>Actinomycetes</taxon>
        <taxon>Micrococcales</taxon>
        <taxon>Microbacteriaceae</taxon>
        <taxon>Leucobacter</taxon>
    </lineage>
</organism>
<comment type="caution">
    <text evidence="3">The sequence shown here is derived from an EMBL/GenBank/DDBJ whole genome shotgun (WGS) entry which is preliminary data.</text>
</comment>
<name>A0A4R6RT84_9MICO</name>
<proteinExistence type="predicted"/>
<evidence type="ECO:0000313" key="3">
    <source>
        <dbReference type="EMBL" id="TDP89527.1"/>
    </source>
</evidence>
<keyword evidence="2" id="KW-0812">Transmembrane</keyword>
<keyword evidence="2" id="KW-1133">Transmembrane helix</keyword>
<feature type="compositionally biased region" description="Pro residues" evidence="1">
    <location>
        <begin position="372"/>
        <end position="381"/>
    </location>
</feature>